<dbReference type="EMBL" id="GL698554">
    <property type="protein sequence ID" value="EFY86184.1"/>
    <property type="molecule type" value="Genomic_DNA"/>
</dbReference>
<dbReference type="Gene3D" id="1.20.1610.10">
    <property type="entry name" value="alpha-1,2-mannosidases domains"/>
    <property type="match status" value="1"/>
</dbReference>
<dbReference type="GO" id="GO:0000224">
    <property type="term" value="F:peptide-N4-(N-acetyl-beta-glucosaminyl)asparagine amidase activity"/>
    <property type="evidence" value="ECO:0007669"/>
    <property type="project" value="TreeGrafter"/>
</dbReference>
<dbReference type="FunFam" id="1.20.1050.60:FF:000002">
    <property type="entry name" value="Glycosyl hydrolase family 92"/>
    <property type="match status" value="1"/>
</dbReference>
<dbReference type="Gene3D" id="3.30.2080.10">
    <property type="entry name" value="GH92 mannosidase domain"/>
    <property type="match status" value="1"/>
</dbReference>
<evidence type="ECO:0000313" key="3">
    <source>
        <dbReference type="EMBL" id="EFY86184.1"/>
    </source>
</evidence>
<organism evidence="4">
    <name type="scientific">Metarhizium acridum (strain CQMa 102)</name>
    <dbReference type="NCBI Taxonomy" id="655827"/>
    <lineage>
        <taxon>Eukaryota</taxon>
        <taxon>Fungi</taxon>
        <taxon>Dikarya</taxon>
        <taxon>Ascomycota</taxon>
        <taxon>Pezizomycotina</taxon>
        <taxon>Sordariomycetes</taxon>
        <taxon>Hypocreomycetidae</taxon>
        <taxon>Hypocreales</taxon>
        <taxon>Clavicipitaceae</taxon>
        <taxon>Metarhizium</taxon>
    </lineage>
</organism>
<dbReference type="Pfam" id="PF07971">
    <property type="entry name" value="Glyco_hydro_92"/>
    <property type="match status" value="2"/>
</dbReference>
<evidence type="ECO:0000313" key="4">
    <source>
        <dbReference type="Proteomes" id="UP000002499"/>
    </source>
</evidence>
<proteinExistence type="predicted"/>
<dbReference type="GO" id="GO:0005975">
    <property type="term" value="P:carbohydrate metabolic process"/>
    <property type="evidence" value="ECO:0007669"/>
    <property type="project" value="InterPro"/>
</dbReference>
<dbReference type="GO" id="GO:0030246">
    <property type="term" value="F:carbohydrate binding"/>
    <property type="evidence" value="ECO:0007669"/>
    <property type="project" value="InterPro"/>
</dbReference>
<dbReference type="HOGENOM" id="CLU_003690_4_2_1"/>
<dbReference type="GO" id="GO:0005634">
    <property type="term" value="C:nucleus"/>
    <property type="evidence" value="ECO:0007669"/>
    <property type="project" value="TreeGrafter"/>
</dbReference>
<dbReference type="InParanoid" id="E9ED28"/>
<gene>
    <name evidence="3" type="ORF">MAC_07776</name>
</gene>
<dbReference type="InterPro" id="IPR008928">
    <property type="entry name" value="6-hairpin_glycosidase_sf"/>
</dbReference>
<evidence type="ECO:0000256" key="1">
    <source>
        <dbReference type="SAM" id="MobiDB-lite"/>
    </source>
</evidence>
<dbReference type="eggNOG" id="ENOG502QR5Q">
    <property type="taxonomic scope" value="Eukaryota"/>
</dbReference>
<feature type="domain" description="Glycosyl hydrolase family 92" evidence="2">
    <location>
        <begin position="210"/>
        <end position="442"/>
    </location>
</feature>
<dbReference type="Gene3D" id="2.70.98.10">
    <property type="match status" value="1"/>
</dbReference>
<accession>E9ED28</accession>
<dbReference type="Proteomes" id="UP000002499">
    <property type="component" value="Unassembled WGS sequence"/>
</dbReference>
<dbReference type="OMA" id="YTSLYFM"/>
<dbReference type="InterPro" id="IPR050883">
    <property type="entry name" value="PNGase"/>
</dbReference>
<feature type="region of interest" description="Disordered" evidence="1">
    <location>
        <begin position="151"/>
        <end position="199"/>
    </location>
</feature>
<protein>
    <submittedName>
        <fullName evidence="3">Alpha-1,2-mannosidase family protein</fullName>
    </submittedName>
</protein>
<feature type="domain" description="Glycosyl hydrolase family 92" evidence="2">
    <location>
        <begin position="472"/>
        <end position="593"/>
    </location>
</feature>
<name>E9ED28_METAQ</name>
<dbReference type="PANTHER" id="PTHR12143">
    <property type="entry name" value="PEPTIDE N-GLYCANASE PNGASE -RELATED"/>
    <property type="match status" value="1"/>
</dbReference>
<evidence type="ECO:0000259" key="2">
    <source>
        <dbReference type="Pfam" id="PF07971"/>
    </source>
</evidence>
<sequence length="604" mass="66492">MNDTRAEKDLTEVRYYRPTLGSGTFVELYASRKAGLYRYGFPDTTAPKNVLVDASHVLSSYRGQGLEQHFVAGNISIVSTKKGNTDLKYMGWGAYDNVRIVGDPYANQLTPSHLRVGTELLPGPSTFAATSTVLSHTRSFWERTRLPTILSNSPTNLHHTSPTPPVSAPYSPSTTPASSLASACPSSPRTKRAVMSTRGFPQGSDGWELGKKTRDEWNVNGLGRITTPDTNVTKLTQLYTAMYFMYLLPTRKTGENPGWNSSEPYDDDIFTLWDTHRCTTALFHILQEDYYAEFIRSLIDTYRHTGWLPDGRSSFSNGAVQGGTNADNVLADAYVKGVAGTSPDRGINWEDAYKALLKNANTEPLNNHDLRDPTGSTAESKGALPDYSQLGYITPSSMNDFSLAVVAAGLGKDTFAANLNRSRNWRNHWNTNMTALNFTSFLAPPQYQRLPAPGYPLMRRLLLARRLLPGAAYMGGPERFVQRLEKTFEPGAYPGNRPFGNTIFNPGNEPSSTTPYLYHYAGRQDLAVRRSRHIAKSYYVPKPDGLPGNSDAGNMISLYPMTGTPLFLIGSPGFADLTIHLGGNAARKLRITSTGGETPFTCAR</sequence>
<dbReference type="GO" id="GO:0006516">
    <property type="term" value="P:glycoprotein catabolic process"/>
    <property type="evidence" value="ECO:0007669"/>
    <property type="project" value="TreeGrafter"/>
</dbReference>
<dbReference type="OrthoDB" id="449263at2759"/>
<feature type="compositionally biased region" description="Low complexity" evidence="1">
    <location>
        <begin position="168"/>
        <end position="188"/>
    </location>
</feature>
<dbReference type="InterPro" id="IPR014718">
    <property type="entry name" value="GH-type_carb-bd"/>
</dbReference>
<dbReference type="Gene3D" id="1.20.1050.60">
    <property type="entry name" value="alpha-1,2-mannosidase"/>
    <property type="match status" value="1"/>
</dbReference>
<dbReference type="InterPro" id="IPR012939">
    <property type="entry name" value="Glyco_hydro_92"/>
</dbReference>
<keyword evidence="4" id="KW-1185">Reference proteome</keyword>
<dbReference type="PANTHER" id="PTHR12143:SF38">
    <property type="entry name" value="ALPHA-1,2-MANNOSIDASE FAMILY PROTEIN (AFU_ORTHOLOGUE AFUA_5G10520)"/>
    <property type="match status" value="1"/>
</dbReference>
<dbReference type="GO" id="GO:0005829">
    <property type="term" value="C:cytosol"/>
    <property type="evidence" value="ECO:0007669"/>
    <property type="project" value="TreeGrafter"/>
</dbReference>
<dbReference type="AlphaFoldDB" id="E9ED28"/>
<reference evidence="3 4" key="1">
    <citation type="journal article" date="2011" name="PLoS Genet.">
        <title>Genome sequencing and comparative transcriptomics of the model entomopathogenic fungi Metarhizium anisopliae and M. acridum.</title>
        <authorList>
            <person name="Gao Q."/>
            <person name="Jin K."/>
            <person name="Ying S.H."/>
            <person name="Zhang Y."/>
            <person name="Xiao G."/>
            <person name="Shang Y."/>
            <person name="Duan Z."/>
            <person name="Hu X."/>
            <person name="Xie X.Q."/>
            <person name="Zhou G."/>
            <person name="Peng G."/>
            <person name="Luo Z."/>
            <person name="Huang W."/>
            <person name="Wang B."/>
            <person name="Fang W."/>
            <person name="Wang S."/>
            <person name="Zhong Y."/>
            <person name="Ma L.J."/>
            <person name="St Leger R.J."/>
            <person name="Zhao G.P."/>
            <person name="Pei Y."/>
            <person name="Feng M.G."/>
            <person name="Xia Y."/>
            <person name="Wang C."/>
        </authorList>
    </citation>
    <scope>NUCLEOTIDE SEQUENCE [LARGE SCALE GENOMIC DNA]</scope>
    <source>
        <strain evidence="3 4">CQMa 102</strain>
    </source>
</reference>
<dbReference type="SUPFAM" id="SSF48208">
    <property type="entry name" value="Six-hairpin glycosidases"/>
    <property type="match status" value="1"/>
</dbReference>